<keyword evidence="2" id="KW-1185">Reference proteome</keyword>
<protein>
    <submittedName>
        <fullName evidence="1">Uncharacterized protein</fullName>
    </submittedName>
</protein>
<evidence type="ECO:0000313" key="1">
    <source>
        <dbReference type="EMBL" id="KAK8202278.1"/>
    </source>
</evidence>
<reference evidence="1" key="1">
    <citation type="submission" date="2024-02" db="EMBL/GenBank/DDBJ databases">
        <title>Metagenome Assembled Genome of Zalaria obscura JY119.</title>
        <authorList>
            <person name="Vighnesh L."/>
            <person name="Jagadeeshwari U."/>
            <person name="Venkata Ramana C."/>
            <person name="Sasikala C."/>
        </authorList>
    </citation>
    <scope>NUCLEOTIDE SEQUENCE</scope>
    <source>
        <strain evidence="1">JY119</strain>
    </source>
</reference>
<dbReference type="Proteomes" id="UP001320706">
    <property type="component" value="Unassembled WGS sequence"/>
</dbReference>
<comment type="caution">
    <text evidence="1">The sequence shown here is derived from an EMBL/GenBank/DDBJ whole genome shotgun (WGS) entry which is preliminary data.</text>
</comment>
<name>A0ACC3SDE9_9PEZI</name>
<evidence type="ECO:0000313" key="2">
    <source>
        <dbReference type="Proteomes" id="UP001320706"/>
    </source>
</evidence>
<sequence length="1948" mass="216732">MNDPLNERYIKHLREKHRPIPRFECPLCSGHGFREEDKWWSHVMGEHSDSVPPSEAEMQSFRSELRKQALDKAHLNSVPLSPAIHGHDVKRGGGSMQRGSSNDSMRPNLDNGSRPQTPGLFGAPDVAAVKIDQLSLEQSQELATQTPGRGRSSLSPSSPLPKRHASTEKPVDSNLEGENREPGPPAGNASSATPGGIRTHKRPKSDPDVARKGPHLKASDYRPRSRVKQRLYEPERDPQNTSGRPQSSGSPVILTRGDQSYNAKAEDNSQGPGREKGVLPIAPPAENRYPDMILQPDSRPISHDQLAAEVKGIYAGLVMVEAKCINIDSTQATASQSSDGKQAKLGNEQWQALIALHRTLLYEHHDFLLASQHPSASPALKRLASKYSMPARMWKHAIHSFLEVLRHRLPESIDYMLHFIYLAYQMMALLYETVPMFEDTWIECLGDLGRYRMAIEDDDMRDREVWGGVARFWYSKASDKNPSVGRLYHHLGILARPNALQQLYFYTRSLTSVQPFYNARESIMTLFDPLLGRSQLNFPYIQPVDSVFVKMHALMFEGQFGQETEALLHEHLAQADAQIGRITAKWKEQGAFIAVANISAWYEYGSQENILRKAYDQAANPKKPTDDQTQPGQTEDDTKPDANPDTKIGTSVDIRPVQESAPELLPQSVQYASQVTFSIFAVALRRIGDRNVLPHIHILLVFIRSLATLTSSLQSVIYTLLRGAPWAELSNFLNTLSRLEPINERIEDAGLHGHFIRSEKGDSKPLPEDYLFRGTVWCQSYFEDGWFDTQEDEEGRLLELASTNKMRAERVLWLGICLAMSTDYLHYDKNNKVFSAPSAEAGEAASQSTGISQDPEKAALKMEHHTPPVKTEPFTTEVPPRPKRVSKYSFLKKKRTKDTQGATDSSLPASPSKETASPTLSKTNTETASSTAPSLAKVASAGQSSGAASSSAAPAAPSATQNTAAAQSPAAEQPAADPMQTTYQQQPYQSQPQQQPSYQNAASIQNIIHPTTQQTDSGYSSNGGGQKVYQQPSANPVRETKGKYTLNDFTIQRTLGTGSFGRVHLVQSKHNQRFYAVKVLKKNQVVKMKQVEHTNDERRMLQRVKHPFLITLWGTFQDSKNLYMVMDFIEGGELFSLLRKSQRFPNPVAKFYAAEVTLALDYLHGLDIIYRDLKPENLLLDRHGHLKITDFGFAKEVPDITWTLCGTPDYLAPEVVSSKGYNKSVDWWSLGILIFEMLCGFTPFWDSGSPLKIYENILRGRVKYPPYIHPDAQDLLSKLITHDLTKRLGNLHGGSKDVMQHPWFAEVTWERLAKKDIDAPYVPPVRGGAGDASLFDKYPEDPEPYGSKGDDPPRWLTKATSAFRKNGKLQPFRLLRQDILNLPRRYASDWTTFNQLIFASAVYVFFTNLLPGITFASDLYVQTGAHWGTIEVVFSTGLCGLIFSLFSIQPLTILGVTGPFSVLAENIYSLCVDSFGIPFLPFMAWSLLHAAWLHYLLAILNAHDWTMRYVTHFSCDIFSLLNSIIYVHKAVQELQRARADLSFAAFLYAVIGAAGTFLLALALSSAHSWAPLLHRWVRMGLAEYAAAIAIVVFIGIPYCGELATLDKSTLSVPSTFTPTLPTRDAFFVRFWELEAGWALAAMIPGAIITALFFFDHEVSSIICTAERYGCRKPGGFALDIALLGTTTAVCGILGIPPANGLLPQAPLHAESLMHDEVEVVTVVGADGAEREERRVVRRVYEQRWSAFLHAGGILAFVSPPLMHVLGLTPTSVLAGLFLFMGQQSLSVNPLLLRTLHILTPSTSLPPLPKPLQPHNYTPLHLYTILQILLTVGIFIITLTVAGPAFPLIIIALVPFRLLVMPKWWDREVLRYVDGWACREGTPEGDEDRRRAGVGEEGEVDSGELEAGNVGWEEDGSERRVENGEGEILRLSQDRGRSSGVEVGDAEKR</sequence>
<accession>A0ACC3SDE9</accession>
<proteinExistence type="predicted"/>
<gene>
    <name evidence="1" type="ORF">M8818_005807</name>
</gene>
<dbReference type="EMBL" id="JAMKPW020000033">
    <property type="protein sequence ID" value="KAK8202278.1"/>
    <property type="molecule type" value="Genomic_DNA"/>
</dbReference>
<organism evidence="1 2">
    <name type="scientific">Zalaria obscura</name>
    <dbReference type="NCBI Taxonomy" id="2024903"/>
    <lineage>
        <taxon>Eukaryota</taxon>
        <taxon>Fungi</taxon>
        <taxon>Dikarya</taxon>
        <taxon>Ascomycota</taxon>
        <taxon>Pezizomycotina</taxon>
        <taxon>Dothideomycetes</taxon>
        <taxon>Dothideomycetidae</taxon>
        <taxon>Dothideales</taxon>
        <taxon>Zalariaceae</taxon>
        <taxon>Zalaria</taxon>
    </lineage>
</organism>